<protein>
    <submittedName>
        <fullName evidence="2">Uncharacterized protein</fullName>
    </submittedName>
</protein>
<gene>
    <name evidence="2" type="ORF">UT17_C0002G0219</name>
</gene>
<evidence type="ECO:0000256" key="1">
    <source>
        <dbReference type="SAM" id="MobiDB-lite"/>
    </source>
</evidence>
<evidence type="ECO:0000313" key="3">
    <source>
        <dbReference type="Proteomes" id="UP000034774"/>
    </source>
</evidence>
<feature type="compositionally biased region" description="Basic and acidic residues" evidence="1">
    <location>
        <begin position="33"/>
        <end position="45"/>
    </location>
</feature>
<organism evidence="2 3">
    <name type="scientific">Candidatus Woesebacteria bacterium GW2011_GWB1_39_10</name>
    <dbReference type="NCBI Taxonomy" id="1618572"/>
    <lineage>
        <taxon>Bacteria</taxon>
        <taxon>Candidatus Woeseibacteriota</taxon>
    </lineage>
</organism>
<comment type="caution">
    <text evidence="2">The sequence shown here is derived from an EMBL/GenBank/DDBJ whole genome shotgun (WGS) entry which is preliminary data.</text>
</comment>
<dbReference type="STRING" id="1618572.UT17_C0002G0219"/>
<dbReference type="AlphaFoldDB" id="A0A0G0PT77"/>
<proteinExistence type="predicted"/>
<name>A0A0G0PT77_9BACT</name>
<reference evidence="2 3" key="1">
    <citation type="journal article" date="2015" name="Nature">
        <title>rRNA introns, odd ribosomes, and small enigmatic genomes across a large radiation of phyla.</title>
        <authorList>
            <person name="Brown C.T."/>
            <person name="Hug L.A."/>
            <person name="Thomas B.C."/>
            <person name="Sharon I."/>
            <person name="Castelle C.J."/>
            <person name="Singh A."/>
            <person name="Wilkins M.J."/>
            <person name="Williams K.H."/>
            <person name="Banfield J.F."/>
        </authorList>
    </citation>
    <scope>NUCLEOTIDE SEQUENCE [LARGE SCALE GENOMIC DNA]</scope>
</reference>
<sequence length="45" mass="5007">MTAENLVYDEQLDNELGTIGNGHEGEGAPIVHEPTERRENDLETL</sequence>
<feature type="region of interest" description="Disordered" evidence="1">
    <location>
        <begin position="1"/>
        <end position="45"/>
    </location>
</feature>
<dbReference type="Proteomes" id="UP000034774">
    <property type="component" value="Unassembled WGS sequence"/>
</dbReference>
<dbReference type="EMBL" id="LBVU01000002">
    <property type="protein sequence ID" value="KKQ92556.1"/>
    <property type="molecule type" value="Genomic_DNA"/>
</dbReference>
<evidence type="ECO:0000313" key="2">
    <source>
        <dbReference type="EMBL" id="KKQ92556.1"/>
    </source>
</evidence>
<accession>A0A0G0PT77</accession>